<comment type="caution">
    <text evidence="1">The sequence shown here is derived from an EMBL/GenBank/DDBJ whole genome shotgun (WGS) entry which is preliminary data.</text>
</comment>
<dbReference type="EMBL" id="CM034395">
    <property type="protein sequence ID" value="KAJ0179055.1"/>
    <property type="molecule type" value="Genomic_DNA"/>
</dbReference>
<evidence type="ECO:0000313" key="1">
    <source>
        <dbReference type="EMBL" id="KAJ0179055.1"/>
    </source>
</evidence>
<reference evidence="1 2" key="1">
    <citation type="journal article" date="2021" name="Front. Genet.">
        <title>Chromosome-Level Genome Assembly Reveals Significant Gene Expansion in the Toll and IMD Signaling Pathways of Dendrolimus kikuchii.</title>
        <authorList>
            <person name="Zhou J."/>
            <person name="Wu P."/>
            <person name="Xiong Z."/>
            <person name="Liu N."/>
            <person name="Zhao N."/>
            <person name="Ji M."/>
            <person name="Qiu Y."/>
            <person name="Yang B."/>
        </authorList>
    </citation>
    <scope>NUCLEOTIDE SEQUENCE [LARGE SCALE GENOMIC DNA]</scope>
    <source>
        <strain evidence="1">Ann1</strain>
    </source>
</reference>
<keyword evidence="2" id="KW-1185">Reference proteome</keyword>
<name>A0ACC1D5B8_9NEOP</name>
<gene>
    <name evidence="1" type="ORF">K1T71_005830</name>
</gene>
<proteinExistence type="predicted"/>
<organism evidence="1 2">
    <name type="scientific">Dendrolimus kikuchii</name>
    <dbReference type="NCBI Taxonomy" id="765133"/>
    <lineage>
        <taxon>Eukaryota</taxon>
        <taxon>Metazoa</taxon>
        <taxon>Ecdysozoa</taxon>
        <taxon>Arthropoda</taxon>
        <taxon>Hexapoda</taxon>
        <taxon>Insecta</taxon>
        <taxon>Pterygota</taxon>
        <taxon>Neoptera</taxon>
        <taxon>Endopterygota</taxon>
        <taxon>Lepidoptera</taxon>
        <taxon>Glossata</taxon>
        <taxon>Ditrysia</taxon>
        <taxon>Bombycoidea</taxon>
        <taxon>Lasiocampidae</taxon>
        <taxon>Dendrolimus</taxon>
    </lineage>
</organism>
<evidence type="ECO:0000313" key="2">
    <source>
        <dbReference type="Proteomes" id="UP000824533"/>
    </source>
</evidence>
<sequence length="82" mass="9003">MRFNLIIHFFNTLAHKVALCYETSNGISEQAQGVLKNVGSENEALEVRGQFSYTGVDGVVYSVTYVANENGFQPQGAHIPQP</sequence>
<dbReference type="Proteomes" id="UP000824533">
    <property type="component" value="Linkage Group LG09"/>
</dbReference>
<protein>
    <submittedName>
        <fullName evidence="1">Uncharacterized protein</fullName>
    </submittedName>
</protein>
<accession>A0ACC1D5B8</accession>